<dbReference type="Proteomes" id="UP000789901">
    <property type="component" value="Unassembled WGS sequence"/>
</dbReference>
<evidence type="ECO:0000313" key="1">
    <source>
        <dbReference type="EMBL" id="CAG8784774.1"/>
    </source>
</evidence>
<proteinExistence type="predicted"/>
<keyword evidence="2" id="KW-1185">Reference proteome</keyword>
<name>A0ABN7VLR4_GIGMA</name>
<gene>
    <name evidence="1" type="ORF">GMARGA_LOCUS20253</name>
</gene>
<evidence type="ECO:0000313" key="2">
    <source>
        <dbReference type="Proteomes" id="UP000789901"/>
    </source>
</evidence>
<accession>A0ABN7VLR4</accession>
<dbReference type="EMBL" id="CAJVQB010017578">
    <property type="protein sequence ID" value="CAG8784774.1"/>
    <property type="molecule type" value="Genomic_DNA"/>
</dbReference>
<comment type="caution">
    <text evidence="1">The sequence shown here is derived from an EMBL/GenBank/DDBJ whole genome shotgun (WGS) entry which is preliminary data.</text>
</comment>
<reference evidence="1 2" key="1">
    <citation type="submission" date="2021-06" db="EMBL/GenBank/DDBJ databases">
        <authorList>
            <person name="Kallberg Y."/>
            <person name="Tangrot J."/>
            <person name="Rosling A."/>
        </authorList>
    </citation>
    <scope>NUCLEOTIDE SEQUENCE [LARGE SCALE GENOMIC DNA]</scope>
    <source>
        <strain evidence="1 2">120-4 pot B 10/14</strain>
    </source>
</reference>
<sequence length="70" mass="8232">MCSYFGFNFIFEQENINLDLENISLDNLQSNTNTDYQQSCSPLIELQSQQNYNENLQNQNNKISQIHDPQ</sequence>
<organism evidence="1 2">
    <name type="scientific">Gigaspora margarita</name>
    <dbReference type="NCBI Taxonomy" id="4874"/>
    <lineage>
        <taxon>Eukaryota</taxon>
        <taxon>Fungi</taxon>
        <taxon>Fungi incertae sedis</taxon>
        <taxon>Mucoromycota</taxon>
        <taxon>Glomeromycotina</taxon>
        <taxon>Glomeromycetes</taxon>
        <taxon>Diversisporales</taxon>
        <taxon>Gigasporaceae</taxon>
        <taxon>Gigaspora</taxon>
    </lineage>
</organism>
<protein>
    <submittedName>
        <fullName evidence="1">4287_t:CDS:1</fullName>
    </submittedName>
</protein>
<feature type="non-terminal residue" evidence="1">
    <location>
        <position position="70"/>
    </location>
</feature>